<dbReference type="InterPro" id="IPR019185">
    <property type="entry name" value="Integral_membrane_SYS1-rel"/>
</dbReference>
<keyword evidence="11" id="KW-1185">Reference proteome</keyword>
<feature type="transmembrane region" description="Helical" evidence="9">
    <location>
        <begin position="65"/>
        <end position="85"/>
    </location>
</feature>
<evidence type="ECO:0000256" key="8">
    <source>
        <dbReference type="ARBA" id="ARBA00023136"/>
    </source>
</evidence>
<evidence type="ECO:0000256" key="4">
    <source>
        <dbReference type="ARBA" id="ARBA00022692"/>
    </source>
</evidence>
<sequence length="154" mass="17701">MAPRFRSNAWDPILIVAQMVTLQCLFYLSSGLLMLAFYTPLGYTATLRCLFSPDDLRFREPTGKILVSAFLLTSLVCAFGLWRIVKRSKQCLDFTCTVHFWHFVACLSYAKSIPISPTWWLTNILSILFMTLLSEFLCMRAEMRAIPINQSRSL</sequence>
<evidence type="ECO:0000256" key="5">
    <source>
        <dbReference type="ARBA" id="ARBA00022927"/>
    </source>
</evidence>
<comment type="similarity">
    <text evidence="2">Belongs to the SYS1 family.</text>
</comment>
<keyword evidence="3" id="KW-0813">Transport</keyword>
<keyword evidence="7" id="KW-0333">Golgi apparatus</keyword>
<dbReference type="GO" id="GO:0043001">
    <property type="term" value="P:Golgi to plasma membrane protein transport"/>
    <property type="evidence" value="ECO:0007669"/>
    <property type="project" value="TreeGrafter"/>
</dbReference>
<feature type="transmembrane region" description="Helical" evidence="9">
    <location>
        <begin position="92"/>
        <end position="113"/>
    </location>
</feature>
<gene>
    <name evidence="10" type="ORF">PXEA_LOCUS7449</name>
</gene>
<dbReference type="GO" id="GO:0000139">
    <property type="term" value="C:Golgi membrane"/>
    <property type="evidence" value="ECO:0007669"/>
    <property type="project" value="UniProtKB-SubCell"/>
</dbReference>
<dbReference type="PANTHER" id="PTHR12952:SF0">
    <property type="entry name" value="PROTEIN SYS1 HOMOLOG"/>
    <property type="match status" value="1"/>
</dbReference>
<evidence type="ECO:0000256" key="1">
    <source>
        <dbReference type="ARBA" id="ARBA00004653"/>
    </source>
</evidence>
<evidence type="ECO:0008006" key="12">
    <source>
        <dbReference type="Google" id="ProtNLM"/>
    </source>
</evidence>
<name>A0A3S5CJR8_9PLAT</name>
<dbReference type="GO" id="GO:0005802">
    <property type="term" value="C:trans-Golgi network"/>
    <property type="evidence" value="ECO:0007669"/>
    <property type="project" value="TreeGrafter"/>
</dbReference>
<proteinExistence type="inferred from homology"/>
<dbReference type="GO" id="GO:0006895">
    <property type="term" value="P:Golgi to endosome transport"/>
    <property type="evidence" value="ECO:0007669"/>
    <property type="project" value="TreeGrafter"/>
</dbReference>
<evidence type="ECO:0000313" key="10">
    <source>
        <dbReference type="EMBL" id="VEL14009.1"/>
    </source>
</evidence>
<dbReference type="PANTHER" id="PTHR12952">
    <property type="entry name" value="SYS1"/>
    <property type="match status" value="1"/>
</dbReference>
<reference evidence="10" key="1">
    <citation type="submission" date="2018-11" db="EMBL/GenBank/DDBJ databases">
        <authorList>
            <consortium name="Pathogen Informatics"/>
        </authorList>
    </citation>
    <scope>NUCLEOTIDE SEQUENCE</scope>
</reference>
<evidence type="ECO:0000256" key="6">
    <source>
        <dbReference type="ARBA" id="ARBA00022989"/>
    </source>
</evidence>
<evidence type="ECO:0000313" key="11">
    <source>
        <dbReference type="Proteomes" id="UP000784294"/>
    </source>
</evidence>
<dbReference type="Proteomes" id="UP000784294">
    <property type="component" value="Unassembled WGS sequence"/>
</dbReference>
<keyword evidence="5" id="KW-0653">Protein transport</keyword>
<organism evidence="10 11">
    <name type="scientific">Protopolystoma xenopodis</name>
    <dbReference type="NCBI Taxonomy" id="117903"/>
    <lineage>
        <taxon>Eukaryota</taxon>
        <taxon>Metazoa</taxon>
        <taxon>Spiralia</taxon>
        <taxon>Lophotrochozoa</taxon>
        <taxon>Platyhelminthes</taxon>
        <taxon>Monogenea</taxon>
        <taxon>Polyopisthocotylea</taxon>
        <taxon>Polystomatidea</taxon>
        <taxon>Polystomatidae</taxon>
        <taxon>Protopolystoma</taxon>
    </lineage>
</organism>
<keyword evidence="8 9" id="KW-0472">Membrane</keyword>
<comment type="caution">
    <text evidence="10">The sequence shown here is derived from an EMBL/GenBank/DDBJ whole genome shotgun (WGS) entry which is preliminary data.</text>
</comment>
<dbReference type="Pfam" id="PF09801">
    <property type="entry name" value="SYS1"/>
    <property type="match status" value="1"/>
</dbReference>
<accession>A0A3S5CJR8</accession>
<feature type="transmembrane region" description="Helical" evidence="9">
    <location>
        <begin position="119"/>
        <end position="138"/>
    </location>
</feature>
<feature type="transmembrane region" description="Helical" evidence="9">
    <location>
        <begin position="12"/>
        <end position="38"/>
    </location>
</feature>
<evidence type="ECO:0000256" key="7">
    <source>
        <dbReference type="ARBA" id="ARBA00023034"/>
    </source>
</evidence>
<dbReference type="EMBL" id="CAAALY010019707">
    <property type="protein sequence ID" value="VEL14009.1"/>
    <property type="molecule type" value="Genomic_DNA"/>
</dbReference>
<evidence type="ECO:0000256" key="3">
    <source>
        <dbReference type="ARBA" id="ARBA00022448"/>
    </source>
</evidence>
<keyword evidence="4 9" id="KW-0812">Transmembrane</keyword>
<dbReference type="OrthoDB" id="542931at2759"/>
<dbReference type="AlphaFoldDB" id="A0A3S5CJR8"/>
<dbReference type="GO" id="GO:0034067">
    <property type="term" value="P:protein localization to Golgi apparatus"/>
    <property type="evidence" value="ECO:0007669"/>
    <property type="project" value="TreeGrafter"/>
</dbReference>
<evidence type="ECO:0000256" key="2">
    <source>
        <dbReference type="ARBA" id="ARBA00008160"/>
    </source>
</evidence>
<evidence type="ECO:0000256" key="9">
    <source>
        <dbReference type="SAM" id="Phobius"/>
    </source>
</evidence>
<dbReference type="GO" id="GO:0005829">
    <property type="term" value="C:cytosol"/>
    <property type="evidence" value="ECO:0007669"/>
    <property type="project" value="GOC"/>
</dbReference>
<protein>
    <recommendedName>
        <fullName evidence="12">Protein SYS1 homolog</fullName>
    </recommendedName>
</protein>
<keyword evidence="6 9" id="KW-1133">Transmembrane helix</keyword>
<comment type="subcellular location">
    <subcellularLocation>
        <location evidence="1">Golgi apparatus membrane</location>
        <topology evidence="1">Multi-pass membrane protein</topology>
    </subcellularLocation>
</comment>